<dbReference type="KEGG" id="scy:SCATT_06800"/>
<dbReference type="AlphaFoldDB" id="F8JU39"/>
<protein>
    <submittedName>
        <fullName evidence="2">Uncharacterized protein</fullName>
    </submittedName>
</protein>
<evidence type="ECO:0000256" key="1">
    <source>
        <dbReference type="SAM" id="MobiDB-lite"/>
    </source>
</evidence>
<dbReference type="Proteomes" id="UP000007842">
    <property type="component" value="Chromosome"/>
</dbReference>
<keyword evidence="3" id="KW-1185">Reference proteome</keyword>
<proteinExistence type="predicted"/>
<organism evidence="2 3">
    <name type="scientific">Streptantibioticus cattleyicolor (strain ATCC 35852 / DSM 46488 / JCM 4925 / NBRC 14057 / NRRL 8057)</name>
    <name type="common">Streptomyces cattleya</name>
    <dbReference type="NCBI Taxonomy" id="1003195"/>
    <lineage>
        <taxon>Bacteria</taxon>
        <taxon>Bacillati</taxon>
        <taxon>Actinomycetota</taxon>
        <taxon>Actinomycetes</taxon>
        <taxon>Kitasatosporales</taxon>
        <taxon>Streptomycetaceae</taxon>
        <taxon>Streptantibioticus</taxon>
    </lineage>
</organism>
<feature type="compositionally biased region" description="Low complexity" evidence="1">
    <location>
        <begin position="44"/>
        <end position="91"/>
    </location>
</feature>
<dbReference type="PATRIC" id="fig|1003195.11.peg.2280"/>
<evidence type="ECO:0000313" key="3">
    <source>
        <dbReference type="Proteomes" id="UP000007842"/>
    </source>
</evidence>
<evidence type="ECO:0000313" key="2">
    <source>
        <dbReference type="EMBL" id="AEW93051.1"/>
    </source>
</evidence>
<dbReference type="KEGG" id="sct:SCAT_0671"/>
<accession>F8JU39</accession>
<dbReference type="RefSeq" id="WP_014141447.1">
    <property type="nucleotide sequence ID" value="NC_016111.1"/>
</dbReference>
<reference evidence="3" key="1">
    <citation type="submission" date="2011-12" db="EMBL/GenBank/DDBJ databases">
        <title>Complete genome sequence of Streptomyces cattleya strain DSM 46488.</title>
        <authorList>
            <person name="Ou H.-Y."/>
            <person name="Li P."/>
            <person name="Zhao C."/>
            <person name="O'Hagan D."/>
            <person name="Deng Z."/>
        </authorList>
    </citation>
    <scope>NUCLEOTIDE SEQUENCE [LARGE SCALE GENOMIC DNA]</scope>
    <source>
        <strain evidence="3">ATCC 35852 / DSM 46488 / JCM 4925 / NBRC 14057 / NRRL 8057</strain>
    </source>
</reference>
<accession>G8WTG8</accession>
<dbReference type="HOGENOM" id="CLU_2345379_0_0_11"/>
<name>F8JU39_STREN</name>
<dbReference type="EMBL" id="CP003219">
    <property type="protein sequence ID" value="AEW93051.1"/>
    <property type="molecule type" value="Genomic_DNA"/>
</dbReference>
<sequence length="97" mass="9797">MSDIRTPRDTVAVEGFTRLPPAAAHEVIRVREPGFLAGELSAADTAGATAGDRTDSVTTVGHGTGPGVARPDPATAEPRAAEPAAPRALEAAGKDAR</sequence>
<feature type="region of interest" description="Disordered" evidence="1">
    <location>
        <begin position="44"/>
        <end position="97"/>
    </location>
</feature>
<gene>
    <name evidence="2" type="ordered locus">SCATT_06800</name>
</gene>
<dbReference type="STRING" id="1003195.SCATT_06800"/>